<sequence length="166" mass="18273">MQSTIFRLRKDCLNQARNILLASQEEKIDANKDMKPIIINHLNPTSTYSTLIIEVGRIETIPSLHGLSTGNAHTILPTYKSNNTVPDIISFGTAPLHYNTIDFLTNSVGIPIANITGFRFSTTAYNASGIPNYQLHIPAIELFNGSLSGIPAGTINGFYLNLWELQ</sequence>
<protein>
    <submittedName>
        <fullName evidence="1">12730_t:CDS:1</fullName>
    </submittedName>
</protein>
<reference evidence="1" key="1">
    <citation type="submission" date="2022-08" db="EMBL/GenBank/DDBJ databases">
        <authorList>
            <person name="Kallberg Y."/>
            <person name="Tangrot J."/>
            <person name="Rosling A."/>
        </authorList>
    </citation>
    <scope>NUCLEOTIDE SEQUENCE</scope>
    <source>
        <strain evidence="1">Wild A</strain>
    </source>
</reference>
<dbReference type="Proteomes" id="UP001153678">
    <property type="component" value="Unassembled WGS sequence"/>
</dbReference>
<proteinExistence type="predicted"/>
<name>A0A9W4X3F4_9GLOM</name>
<dbReference type="EMBL" id="CAMKVN010008196">
    <property type="protein sequence ID" value="CAI2192285.1"/>
    <property type="molecule type" value="Genomic_DNA"/>
</dbReference>
<dbReference type="OrthoDB" id="2331315at2759"/>
<accession>A0A9W4X3F4</accession>
<dbReference type="AlphaFoldDB" id="A0A9W4X3F4"/>
<organism evidence="1 2">
    <name type="scientific">Funneliformis geosporum</name>
    <dbReference type="NCBI Taxonomy" id="1117311"/>
    <lineage>
        <taxon>Eukaryota</taxon>
        <taxon>Fungi</taxon>
        <taxon>Fungi incertae sedis</taxon>
        <taxon>Mucoromycota</taxon>
        <taxon>Glomeromycotina</taxon>
        <taxon>Glomeromycetes</taxon>
        <taxon>Glomerales</taxon>
        <taxon>Glomeraceae</taxon>
        <taxon>Funneliformis</taxon>
    </lineage>
</organism>
<evidence type="ECO:0000313" key="2">
    <source>
        <dbReference type="Proteomes" id="UP001153678"/>
    </source>
</evidence>
<keyword evidence="2" id="KW-1185">Reference proteome</keyword>
<feature type="non-terminal residue" evidence="1">
    <location>
        <position position="166"/>
    </location>
</feature>
<gene>
    <name evidence="1" type="ORF">FWILDA_LOCUS15501</name>
</gene>
<comment type="caution">
    <text evidence="1">The sequence shown here is derived from an EMBL/GenBank/DDBJ whole genome shotgun (WGS) entry which is preliminary data.</text>
</comment>
<evidence type="ECO:0000313" key="1">
    <source>
        <dbReference type="EMBL" id="CAI2192285.1"/>
    </source>
</evidence>